<evidence type="ECO:0000259" key="4">
    <source>
        <dbReference type="PROSITE" id="PS50949"/>
    </source>
</evidence>
<dbReference type="Pfam" id="PF00392">
    <property type="entry name" value="GntR"/>
    <property type="match status" value="1"/>
</dbReference>
<name>A0ABS9CW52_9RHOB</name>
<dbReference type="PANTHER" id="PTHR43537:SF45">
    <property type="entry name" value="GNTR FAMILY REGULATORY PROTEIN"/>
    <property type="match status" value="1"/>
</dbReference>
<keyword evidence="6" id="KW-1185">Reference proteome</keyword>
<evidence type="ECO:0000256" key="3">
    <source>
        <dbReference type="ARBA" id="ARBA00023163"/>
    </source>
</evidence>
<keyword evidence="3" id="KW-0804">Transcription</keyword>
<evidence type="ECO:0000313" key="6">
    <source>
        <dbReference type="Proteomes" id="UP001200557"/>
    </source>
</evidence>
<dbReference type="Gene3D" id="1.10.10.10">
    <property type="entry name" value="Winged helix-like DNA-binding domain superfamily/Winged helix DNA-binding domain"/>
    <property type="match status" value="1"/>
</dbReference>
<dbReference type="InterPro" id="IPR000524">
    <property type="entry name" value="Tscrpt_reg_HTH_GntR"/>
</dbReference>
<dbReference type="CDD" id="cd07377">
    <property type="entry name" value="WHTH_GntR"/>
    <property type="match status" value="1"/>
</dbReference>
<dbReference type="InterPro" id="IPR008920">
    <property type="entry name" value="TF_FadR/GntR_C"/>
</dbReference>
<gene>
    <name evidence="5" type="ORF">L0664_08890</name>
</gene>
<dbReference type="InterPro" id="IPR036390">
    <property type="entry name" value="WH_DNA-bd_sf"/>
</dbReference>
<accession>A0ABS9CW52</accession>
<evidence type="ECO:0000256" key="1">
    <source>
        <dbReference type="ARBA" id="ARBA00023015"/>
    </source>
</evidence>
<proteinExistence type="predicted"/>
<feature type="domain" description="HTH gntR-type" evidence="4">
    <location>
        <begin position="13"/>
        <end position="80"/>
    </location>
</feature>
<dbReference type="InterPro" id="IPR011711">
    <property type="entry name" value="GntR_C"/>
</dbReference>
<dbReference type="Gene3D" id="1.20.120.530">
    <property type="entry name" value="GntR ligand-binding domain-like"/>
    <property type="match status" value="1"/>
</dbReference>
<keyword evidence="2" id="KW-0238">DNA-binding</keyword>
<reference evidence="5 6" key="1">
    <citation type="submission" date="2022-01" db="EMBL/GenBank/DDBJ databases">
        <title>Octadecabacter sp. nov., isolated from a marine alga.</title>
        <authorList>
            <person name="Jin M.S."/>
            <person name="Kim H.M."/>
            <person name="Han D.M."/>
            <person name="Jung J.J."/>
            <person name="Jeon C.O."/>
        </authorList>
    </citation>
    <scope>NUCLEOTIDE SEQUENCE [LARGE SCALE GENOMIC DNA]</scope>
    <source>
        <strain evidence="5 6">G9-8</strain>
    </source>
</reference>
<evidence type="ECO:0000313" key="5">
    <source>
        <dbReference type="EMBL" id="MCF2871181.1"/>
    </source>
</evidence>
<sequence>MQITLAPLKPSNGSVTDQVFDALYGAIISVELPPGTKVSEAELAKELDVSRQPVRDAFFRLSNLGFLSIRPQRATLITQISRRAIRDALFTRTALEVECLRQALAKNKSRLIAALDANIQLQHGALSQDAAKFYALDEAFHELICTVSGHDHVWPLIREQKGHLDRLRFLSLSHKRQQFVVAEHSEILGAIMTGVGADAELRLRAHILDVEQVLPSIAERHPDYFETVDEGAKHQTG</sequence>
<dbReference type="InterPro" id="IPR036388">
    <property type="entry name" value="WH-like_DNA-bd_sf"/>
</dbReference>
<dbReference type="Proteomes" id="UP001200557">
    <property type="component" value="Unassembled WGS sequence"/>
</dbReference>
<dbReference type="EMBL" id="JAKGAQ010000002">
    <property type="protein sequence ID" value="MCF2871181.1"/>
    <property type="molecule type" value="Genomic_DNA"/>
</dbReference>
<dbReference type="SUPFAM" id="SSF46785">
    <property type="entry name" value="Winged helix' DNA-binding domain"/>
    <property type="match status" value="1"/>
</dbReference>
<comment type="caution">
    <text evidence="5">The sequence shown here is derived from an EMBL/GenBank/DDBJ whole genome shotgun (WGS) entry which is preliminary data.</text>
</comment>
<keyword evidence="1" id="KW-0805">Transcription regulation</keyword>
<dbReference type="PROSITE" id="PS50949">
    <property type="entry name" value="HTH_GNTR"/>
    <property type="match status" value="1"/>
</dbReference>
<dbReference type="SUPFAM" id="SSF48008">
    <property type="entry name" value="GntR ligand-binding domain-like"/>
    <property type="match status" value="1"/>
</dbReference>
<dbReference type="RefSeq" id="WP_235225298.1">
    <property type="nucleotide sequence ID" value="NZ_JAKGAQ010000002.1"/>
</dbReference>
<evidence type="ECO:0000256" key="2">
    <source>
        <dbReference type="ARBA" id="ARBA00023125"/>
    </source>
</evidence>
<organism evidence="5 6">
    <name type="scientific">Octadecabacter dasysiphoniae</name>
    <dbReference type="NCBI Taxonomy" id="2909341"/>
    <lineage>
        <taxon>Bacteria</taxon>
        <taxon>Pseudomonadati</taxon>
        <taxon>Pseudomonadota</taxon>
        <taxon>Alphaproteobacteria</taxon>
        <taxon>Rhodobacterales</taxon>
        <taxon>Roseobacteraceae</taxon>
        <taxon>Octadecabacter</taxon>
    </lineage>
</organism>
<dbReference type="PANTHER" id="PTHR43537">
    <property type="entry name" value="TRANSCRIPTIONAL REGULATOR, GNTR FAMILY"/>
    <property type="match status" value="1"/>
</dbReference>
<dbReference type="Pfam" id="PF07729">
    <property type="entry name" value="FCD"/>
    <property type="match status" value="1"/>
</dbReference>
<dbReference type="SMART" id="SM00895">
    <property type="entry name" value="FCD"/>
    <property type="match status" value="1"/>
</dbReference>
<dbReference type="SMART" id="SM00345">
    <property type="entry name" value="HTH_GNTR"/>
    <property type="match status" value="1"/>
</dbReference>
<protein>
    <submittedName>
        <fullName evidence="5">GntR family transcriptional regulator</fullName>
    </submittedName>
</protein>